<protein>
    <recommendedName>
        <fullName evidence="4">Secreted protein</fullName>
    </recommendedName>
</protein>
<dbReference type="VEuPathDB" id="VectorBase:GAUT034825"/>
<evidence type="ECO:0000256" key="1">
    <source>
        <dbReference type="SAM" id="SignalP"/>
    </source>
</evidence>
<name>A0A1A9VEI7_GLOAU</name>
<feature type="signal peptide" evidence="1">
    <location>
        <begin position="1"/>
        <end position="19"/>
    </location>
</feature>
<evidence type="ECO:0000313" key="3">
    <source>
        <dbReference type="Proteomes" id="UP000078200"/>
    </source>
</evidence>
<proteinExistence type="predicted"/>
<sequence length="108" mass="12351">MHEMLQVLLLLPLPLLVASMTNKLHHLPIKSWEPLAECLLSKSSAKSERANLSKEEYMRDHACFTKEDKRPNASLRRKDVCVAISFANYIYCSQKVNENFSKSITSNV</sequence>
<organism evidence="2 3">
    <name type="scientific">Glossina austeni</name>
    <name type="common">Savannah tsetse fly</name>
    <dbReference type="NCBI Taxonomy" id="7395"/>
    <lineage>
        <taxon>Eukaryota</taxon>
        <taxon>Metazoa</taxon>
        <taxon>Ecdysozoa</taxon>
        <taxon>Arthropoda</taxon>
        <taxon>Hexapoda</taxon>
        <taxon>Insecta</taxon>
        <taxon>Pterygota</taxon>
        <taxon>Neoptera</taxon>
        <taxon>Endopterygota</taxon>
        <taxon>Diptera</taxon>
        <taxon>Brachycera</taxon>
        <taxon>Muscomorpha</taxon>
        <taxon>Hippoboscoidea</taxon>
        <taxon>Glossinidae</taxon>
        <taxon>Glossina</taxon>
    </lineage>
</organism>
<accession>A0A1A9VEI7</accession>
<keyword evidence="1" id="KW-0732">Signal</keyword>
<feature type="chain" id="PRO_5008399317" description="Secreted protein" evidence="1">
    <location>
        <begin position="20"/>
        <end position="108"/>
    </location>
</feature>
<evidence type="ECO:0000313" key="2">
    <source>
        <dbReference type="EnsemblMetazoa" id="GAUT034825-PA"/>
    </source>
</evidence>
<keyword evidence="3" id="KW-1185">Reference proteome</keyword>
<evidence type="ECO:0008006" key="4">
    <source>
        <dbReference type="Google" id="ProtNLM"/>
    </source>
</evidence>
<dbReference type="Proteomes" id="UP000078200">
    <property type="component" value="Unassembled WGS sequence"/>
</dbReference>
<dbReference type="AlphaFoldDB" id="A0A1A9VEI7"/>
<dbReference type="EnsemblMetazoa" id="GAUT034825-RA">
    <property type="protein sequence ID" value="GAUT034825-PA"/>
    <property type="gene ID" value="GAUT034825"/>
</dbReference>
<reference evidence="2" key="1">
    <citation type="submission" date="2020-05" db="UniProtKB">
        <authorList>
            <consortium name="EnsemblMetazoa"/>
        </authorList>
    </citation>
    <scope>IDENTIFICATION</scope>
    <source>
        <strain evidence="2">TTRI</strain>
    </source>
</reference>